<dbReference type="PATRIC" id="fig|1232683.4.peg.4026"/>
<keyword evidence="5" id="KW-1185">Reference proteome</keyword>
<gene>
    <name evidence="4" type="ORF">ADIMK_4091</name>
</gene>
<dbReference type="PANTHER" id="PTHR45138:SF9">
    <property type="entry name" value="DIGUANYLATE CYCLASE DGCM-RELATED"/>
    <property type="match status" value="1"/>
</dbReference>
<dbReference type="SUPFAM" id="SSF55073">
    <property type="entry name" value="Nucleotide cyclase"/>
    <property type="match status" value="1"/>
</dbReference>
<comment type="caution">
    <text evidence="4">The sequence shown here is derived from an EMBL/GenBank/DDBJ whole genome shotgun (WGS) entry which is preliminary data.</text>
</comment>
<dbReference type="Gene3D" id="3.30.70.270">
    <property type="match status" value="1"/>
</dbReference>
<dbReference type="eggNOG" id="COG2199">
    <property type="taxonomic scope" value="Bacteria"/>
</dbReference>
<dbReference type="NCBIfam" id="TIGR00254">
    <property type="entry name" value="GGDEF"/>
    <property type="match status" value="1"/>
</dbReference>
<dbReference type="EC" id="2.7.7.65" evidence="1"/>
<proteinExistence type="predicted"/>
<sequence>MRARPKSFRRTLTALIWLAAVVPALLLSGSHLVSRYKASELRIQQEQEYALRRGMFEFRRELHSYTDEMHRIAADGSVIKSVRLDLLNDRTSNLLQEYLDTHPHALATMVIDKASFVSEARPISSLKMNLAPFFGLIQSLIHSTSTINRAGVYYQAVQYQDILPEAARRDDRTLLGVMRPIIKSSDSLVSPFEVVGIFLVILDVDALVSHSLILDSPDMPVSQLNLFLDGTLIYPANGPLVPIADHLFDESMELGASRNDLSFVVGKTQREVVSMLGVIGAEFNTLLLMLTGMLCVYFVATWLTRRLVAPIERLRDMTLALKRWDPEHERPRFNKVQDYHEFSELSELLDDMSEQLQQKFINVNETNDTLRATAQALQESLSRSSDQIDVFNALTMFSLHLQHKTNLDEIGQVTVYTLGRLLNARVGLIVNRSDQLPELSLLSDAPEGFVELWRKQKTPVLNEQGIQQWCFGVKGHTLFPIYLKSRCSGFIVHDHLDLDDFKSHALTLFAAVLQATLEQAMLTLELEKLANNDALTGLYNRHYFDARLQSLQEKYRTGNGSGHLGIMTIDVNGLKYVNDHIGHAAGDQLLREVANILESLMRKSDCLCRTGGDEFVALLENVDSAQCEQLMHRAIREAATHRLTIEGQIIDISFSIGFACSDRDPVDRITTLADKRMYTQKQQHYGDTA</sequence>
<dbReference type="CDD" id="cd01949">
    <property type="entry name" value="GGDEF"/>
    <property type="match status" value="1"/>
</dbReference>
<evidence type="ECO:0000256" key="1">
    <source>
        <dbReference type="ARBA" id="ARBA00012528"/>
    </source>
</evidence>
<evidence type="ECO:0000259" key="3">
    <source>
        <dbReference type="PROSITE" id="PS50887"/>
    </source>
</evidence>
<evidence type="ECO:0000313" key="4">
    <source>
        <dbReference type="EMBL" id="KEA61944.1"/>
    </source>
</evidence>
<organism evidence="4 5">
    <name type="scientific">Marinobacterium lacunae</name>
    <dbReference type="NCBI Taxonomy" id="1232683"/>
    <lineage>
        <taxon>Bacteria</taxon>
        <taxon>Pseudomonadati</taxon>
        <taxon>Pseudomonadota</taxon>
        <taxon>Gammaproteobacteria</taxon>
        <taxon>Oceanospirillales</taxon>
        <taxon>Oceanospirillaceae</taxon>
        <taxon>Marinobacterium</taxon>
    </lineage>
</organism>
<accession>A0A081FTT9</accession>
<comment type="catalytic activity">
    <reaction evidence="2">
        <text>2 GTP = 3',3'-c-di-GMP + 2 diphosphate</text>
        <dbReference type="Rhea" id="RHEA:24898"/>
        <dbReference type="ChEBI" id="CHEBI:33019"/>
        <dbReference type="ChEBI" id="CHEBI:37565"/>
        <dbReference type="ChEBI" id="CHEBI:58805"/>
        <dbReference type="EC" id="2.7.7.65"/>
    </reaction>
</comment>
<evidence type="ECO:0000313" key="5">
    <source>
        <dbReference type="Proteomes" id="UP000028252"/>
    </source>
</evidence>
<dbReference type="EMBL" id="JMQN01000059">
    <property type="protein sequence ID" value="KEA61944.1"/>
    <property type="molecule type" value="Genomic_DNA"/>
</dbReference>
<reference evidence="4 5" key="1">
    <citation type="submission" date="2014-04" db="EMBL/GenBank/DDBJ databases">
        <title>Marinobacterium kochiensis sp. nov., isolated from sediment sample collected from Kochi backwaters in Kerala, India.</title>
        <authorList>
            <person name="Singh A."/>
            <person name="Pinnaka A.K."/>
        </authorList>
    </citation>
    <scope>NUCLEOTIDE SEQUENCE [LARGE SCALE GENOMIC DNA]</scope>
    <source>
        <strain evidence="4 5">AK27</strain>
    </source>
</reference>
<dbReference type="Gene3D" id="6.10.340.10">
    <property type="match status" value="1"/>
</dbReference>
<dbReference type="AlphaFoldDB" id="A0A081FTT9"/>
<dbReference type="PROSITE" id="PS50887">
    <property type="entry name" value="GGDEF"/>
    <property type="match status" value="1"/>
</dbReference>
<dbReference type="InterPro" id="IPR000160">
    <property type="entry name" value="GGDEF_dom"/>
</dbReference>
<dbReference type="InterPro" id="IPR029787">
    <property type="entry name" value="Nucleotide_cyclase"/>
</dbReference>
<name>A0A081FTT9_9GAMM</name>
<dbReference type="SMART" id="SM00267">
    <property type="entry name" value="GGDEF"/>
    <property type="match status" value="1"/>
</dbReference>
<dbReference type="Proteomes" id="UP000028252">
    <property type="component" value="Unassembled WGS sequence"/>
</dbReference>
<dbReference type="GO" id="GO:0052621">
    <property type="term" value="F:diguanylate cyclase activity"/>
    <property type="evidence" value="ECO:0007669"/>
    <property type="project" value="UniProtKB-EC"/>
</dbReference>
<dbReference type="PANTHER" id="PTHR45138">
    <property type="entry name" value="REGULATORY COMPONENTS OF SENSORY TRANSDUCTION SYSTEM"/>
    <property type="match status" value="1"/>
</dbReference>
<dbReference type="STRING" id="1232683.ADIMK_4091"/>
<dbReference type="InterPro" id="IPR050469">
    <property type="entry name" value="Diguanylate_Cyclase"/>
</dbReference>
<dbReference type="Pfam" id="PF00990">
    <property type="entry name" value="GGDEF"/>
    <property type="match status" value="1"/>
</dbReference>
<protein>
    <recommendedName>
        <fullName evidence="1">diguanylate cyclase</fullName>
        <ecNumber evidence="1">2.7.7.65</ecNumber>
    </recommendedName>
</protein>
<dbReference type="InterPro" id="IPR043128">
    <property type="entry name" value="Rev_trsase/Diguanyl_cyclase"/>
</dbReference>
<dbReference type="eggNOG" id="COG3850">
    <property type="taxonomic scope" value="Bacteria"/>
</dbReference>
<evidence type="ECO:0000256" key="2">
    <source>
        <dbReference type="ARBA" id="ARBA00034247"/>
    </source>
</evidence>
<feature type="domain" description="GGDEF" evidence="3">
    <location>
        <begin position="562"/>
        <end position="689"/>
    </location>
</feature>